<dbReference type="InterPro" id="IPR014906">
    <property type="entry name" value="PRP4-like"/>
</dbReference>
<dbReference type="GO" id="GO:0046540">
    <property type="term" value="C:U4/U6 x U5 tri-snRNP complex"/>
    <property type="evidence" value="ECO:0007669"/>
    <property type="project" value="TreeGrafter"/>
</dbReference>
<dbReference type="AlphaFoldDB" id="D3PJ15"/>
<reference evidence="10" key="1">
    <citation type="submission" date="2010-03" db="EMBL/GenBank/DDBJ databases">
        <title>Atlantic Lepeophtheirus salmonis ESTs and full-length cDNAs.</title>
        <authorList>
            <person name="Yasuike M."/>
            <person name="von Schalburg K."/>
            <person name="Cooper G."/>
            <person name="Leong J."/>
            <person name="Nilsen F."/>
            <person name="Jones S.R.M."/>
            <person name="Koop B.F."/>
        </authorList>
    </citation>
    <scope>NUCLEOTIDE SEQUENCE</scope>
    <source>
        <strain evidence="10">Atlantic form</strain>
        <tissue evidence="10">Mixed tissue</tissue>
    </source>
</reference>
<evidence type="ECO:0000259" key="9">
    <source>
        <dbReference type="SMART" id="SM00500"/>
    </source>
</evidence>
<dbReference type="SUPFAM" id="SSF47938">
    <property type="entry name" value="Functional domain of the splicing factor Prp18"/>
    <property type="match status" value="1"/>
</dbReference>
<dbReference type="SMART" id="SM00500">
    <property type="entry name" value="SFM"/>
    <property type="match status" value="1"/>
</dbReference>
<name>D3PJ15_LEPSM</name>
<evidence type="ECO:0000256" key="3">
    <source>
        <dbReference type="ARBA" id="ARBA00018242"/>
    </source>
</evidence>
<evidence type="ECO:0000256" key="1">
    <source>
        <dbReference type="ARBA" id="ARBA00004123"/>
    </source>
</evidence>
<gene>
    <name evidence="10" type="primary">PRP18</name>
</gene>
<evidence type="ECO:0000256" key="5">
    <source>
        <dbReference type="ARBA" id="ARBA00022728"/>
    </source>
</evidence>
<dbReference type="Pfam" id="PF02840">
    <property type="entry name" value="Prp18"/>
    <property type="match status" value="1"/>
</dbReference>
<evidence type="ECO:0000256" key="7">
    <source>
        <dbReference type="ARBA" id="ARBA00023242"/>
    </source>
</evidence>
<comment type="similarity">
    <text evidence="2">Belongs to the PRP18 family.</text>
</comment>
<evidence type="ECO:0000256" key="2">
    <source>
        <dbReference type="ARBA" id="ARBA00008137"/>
    </source>
</evidence>
<keyword evidence="4" id="KW-0507">mRNA processing</keyword>
<dbReference type="Pfam" id="PF08799">
    <property type="entry name" value="PRP4"/>
    <property type="match status" value="1"/>
</dbReference>
<dbReference type="InterPro" id="IPR039979">
    <property type="entry name" value="PRPF18"/>
</dbReference>
<evidence type="ECO:0000256" key="4">
    <source>
        <dbReference type="ARBA" id="ARBA00022664"/>
    </source>
</evidence>
<dbReference type="PANTHER" id="PTHR13007">
    <property type="entry name" value="PRE-MRNA SPLICING FACTOR-RELATED"/>
    <property type="match status" value="1"/>
</dbReference>
<dbReference type="InterPro" id="IPR004098">
    <property type="entry name" value="Prp18"/>
</dbReference>
<dbReference type="GO" id="GO:0071021">
    <property type="term" value="C:U2-type post-spliceosomal complex"/>
    <property type="evidence" value="ECO:0007669"/>
    <property type="project" value="TreeGrafter"/>
</dbReference>
<dbReference type="InterPro" id="IPR036285">
    <property type="entry name" value="PRP4-like_sf"/>
</dbReference>
<dbReference type="Gene3D" id="1.20.940.10">
    <property type="entry name" value="Functional domain of the splicing factor Prp18"/>
    <property type="match status" value="1"/>
</dbReference>
<protein>
    <recommendedName>
        <fullName evidence="3">Pre-mRNA-splicing factor 18</fullName>
    </recommendedName>
    <alternativeName>
        <fullName evidence="8">PRP18 homolog</fullName>
    </alternativeName>
</protein>
<dbReference type="GO" id="GO:0005682">
    <property type="term" value="C:U5 snRNP"/>
    <property type="evidence" value="ECO:0007669"/>
    <property type="project" value="TreeGrafter"/>
</dbReference>
<dbReference type="SUPFAM" id="SSF158230">
    <property type="entry name" value="PRP4-like"/>
    <property type="match status" value="1"/>
</dbReference>
<evidence type="ECO:0000256" key="8">
    <source>
        <dbReference type="ARBA" id="ARBA00031388"/>
    </source>
</evidence>
<comment type="subcellular location">
    <subcellularLocation>
        <location evidence="1">Nucleus</location>
    </subcellularLocation>
</comment>
<dbReference type="GO" id="GO:0000350">
    <property type="term" value="P:generation of catalytic spliceosome for second transesterification step"/>
    <property type="evidence" value="ECO:0007669"/>
    <property type="project" value="TreeGrafter"/>
</dbReference>
<keyword evidence="6" id="KW-0508">mRNA splicing</keyword>
<feature type="domain" description="Pre-mRNA processing factor 4 (PRP4)-like" evidence="9">
    <location>
        <begin position="76"/>
        <end position="126"/>
    </location>
</feature>
<keyword evidence="7" id="KW-0539">Nucleus</keyword>
<sequence length="343" mass="40761">MDFLKAEIERKKRQVSDVLVGPDKKYFKRGDLRAKETKEYMEKYVTPREDEIRELEEMKKKRFEKVDKETFELGELPRVEVVRRLRERFQPIILFSETIEESLKRLRKLEVDEPEDVRGIRNDYQEAMEQVDKAYLNEILRFETNKDEKSKFDQQQLWESKFTYEDILEMGEKLNRGDLDHDVKVAQEFIKVLMTLWGQELNSRPETVKLSVKGKMETGTYTQTKSYLKPLLRMLKKQTVTDDIRDSLVNMIKRCLKREYIKCHEVYMEMAIGNAPWPIGVTNAGIHARPARENIFSKHVAHVLNDETQRKFVQGLKRLLTKAQQYYPTDPSRSIDYVKPPLS</sequence>
<dbReference type="EMBL" id="BT121621">
    <property type="protein sequence ID" value="ADD38551.1"/>
    <property type="molecule type" value="mRNA"/>
</dbReference>
<evidence type="ECO:0000313" key="10">
    <source>
        <dbReference type="EMBL" id="ADD38551.1"/>
    </source>
</evidence>
<organism evidence="10">
    <name type="scientific">Lepeophtheirus salmonis</name>
    <name type="common">Salmon louse</name>
    <name type="synonym">Caligus salmonis</name>
    <dbReference type="NCBI Taxonomy" id="72036"/>
    <lineage>
        <taxon>Eukaryota</taxon>
        <taxon>Metazoa</taxon>
        <taxon>Ecdysozoa</taxon>
        <taxon>Arthropoda</taxon>
        <taxon>Crustacea</taxon>
        <taxon>Multicrustacea</taxon>
        <taxon>Hexanauplia</taxon>
        <taxon>Copepoda</taxon>
        <taxon>Siphonostomatoida</taxon>
        <taxon>Caligidae</taxon>
        <taxon>Lepeophtheirus</taxon>
    </lineage>
</organism>
<dbReference type="PANTHER" id="PTHR13007:SF19">
    <property type="entry name" value="PRE-MRNA-SPLICING FACTOR 18"/>
    <property type="match status" value="1"/>
</dbReference>
<evidence type="ECO:0000256" key="6">
    <source>
        <dbReference type="ARBA" id="ARBA00023187"/>
    </source>
</evidence>
<accession>D3PJ15</accession>
<dbReference type="OrthoDB" id="10261918at2759"/>
<keyword evidence="5" id="KW-0747">Spliceosome</keyword>
<proteinExistence type="evidence at transcript level"/>
<dbReference type="Gene3D" id="4.10.280.110">
    <property type="entry name" value="Pre-mRNA processing factor 4 domain"/>
    <property type="match status" value="1"/>
</dbReference>